<keyword evidence="2" id="KW-1185">Reference proteome</keyword>
<accession>E5AAR9</accession>
<dbReference type="AlphaFoldDB" id="E5AAR9"/>
<dbReference type="RefSeq" id="XP_003844239.1">
    <property type="nucleotide sequence ID" value="XM_003844191.1"/>
</dbReference>
<gene>
    <name evidence="1" type="ORF">LEMA_P018900.1</name>
</gene>
<dbReference type="GeneID" id="13292538"/>
<dbReference type="Proteomes" id="UP000002668">
    <property type="component" value="Genome"/>
</dbReference>
<dbReference type="VEuPathDB" id="FungiDB:LEMA_P018900.1"/>
<sequence length="154" mass="17259">MIDWFKNALLPQVAPLLATVIVWFLLRHLSFISNPQFVLLMLPPRRIVYKSRPVNFPDICHQLASLPHGNPRGSVETIFLAPWNTEVAYTTPSFIGMGTTSATTDKHSTNPNPIYLIQRDVHVVANENDQIPLVHRPIGHPGPLHRIGCQLTSS</sequence>
<dbReference type="EMBL" id="FP929138">
    <property type="protein sequence ID" value="CBY00760.1"/>
    <property type="molecule type" value="Genomic_DNA"/>
</dbReference>
<evidence type="ECO:0000313" key="1">
    <source>
        <dbReference type="EMBL" id="CBY00760.1"/>
    </source>
</evidence>
<evidence type="ECO:0000313" key="2">
    <source>
        <dbReference type="Proteomes" id="UP000002668"/>
    </source>
</evidence>
<organism evidence="2">
    <name type="scientific">Leptosphaeria maculans (strain JN3 / isolate v23.1.3 / race Av1-4-5-6-7-8)</name>
    <name type="common">Blackleg fungus</name>
    <name type="synonym">Phoma lingam</name>
    <dbReference type="NCBI Taxonomy" id="985895"/>
    <lineage>
        <taxon>Eukaryota</taxon>
        <taxon>Fungi</taxon>
        <taxon>Dikarya</taxon>
        <taxon>Ascomycota</taxon>
        <taxon>Pezizomycotina</taxon>
        <taxon>Dothideomycetes</taxon>
        <taxon>Pleosporomycetidae</taxon>
        <taxon>Pleosporales</taxon>
        <taxon>Pleosporineae</taxon>
        <taxon>Leptosphaeriaceae</taxon>
        <taxon>Plenodomus</taxon>
        <taxon>Plenodomus lingam/Leptosphaeria maculans species complex</taxon>
    </lineage>
</organism>
<proteinExistence type="predicted"/>
<reference evidence="2" key="1">
    <citation type="journal article" date="2011" name="Nat. Commun.">
        <title>Effector diversification within compartments of the Leptosphaeria maculans genome affected by Repeat-Induced Point mutations.</title>
        <authorList>
            <person name="Rouxel T."/>
            <person name="Grandaubert J."/>
            <person name="Hane J.K."/>
            <person name="Hoede C."/>
            <person name="van de Wouw A.P."/>
            <person name="Couloux A."/>
            <person name="Dominguez V."/>
            <person name="Anthouard V."/>
            <person name="Bally P."/>
            <person name="Bourras S."/>
            <person name="Cozijnsen A.J."/>
            <person name="Ciuffetti L.M."/>
            <person name="Degrave A."/>
            <person name="Dilmaghani A."/>
            <person name="Duret L."/>
            <person name="Fudal I."/>
            <person name="Goodwin S.B."/>
            <person name="Gout L."/>
            <person name="Glaser N."/>
            <person name="Linglin J."/>
            <person name="Kema G.H.J."/>
            <person name="Lapalu N."/>
            <person name="Lawrence C.B."/>
            <person name="May K."/>
            <person name="Meyer M."/>
            <person name="Ollivier B."/>
            <person name="Poulain J."/>
            <person name="Schoch C.L."/>
            <person name="Simon A."/>
            <person name="Spatafora J.W."/>
            <person name="Stachowiak A."/>
            <person name="Turgeon B.G."/>
            <person name="Tyler B.M."/>
            <person name="Vincent D."/>
            <person name="Weissenbach J."/>
            <person name="Amselem J."/>
            <person name="Quesneville H."/>
            <person name="Oliver R.P."/>
            <person name="Wincker P."/>
            <person name="Balesdent M.-H."/>
            <person name="Howlett B.J."/>
        </authorList>
    </citation>
    <scope>NUCLEOTIDE SEQUENCE [LARGE SCALE GENOMIC DNA]</scope>
    <source>
        <strain evidence="2">JN3 / isolate v23.1.3 / race Av1-4-5-6-7-8</strain>
    </source>
</reference>
<dbReference type="InParanoid" id="E5AAR9"/>
<protein>
    <submittedName>
        <fullName evidence="1">Predicted protein</fullName>
    </submittedName>
</protein>
<name>E5AAR9_LEPMJ</name>
<dbReference type="HOGENOM" id="CLU_1704545_0_0_1"/>